<comment type="subcellular location">
    <subcellularLocation>
        <location evidence="1">Endoplasmic reticulum membrane</location>
        <topology evidence="1">Single-pass membrane protein</topology>
    </subcellularLocation>
</comment>
<evidence type="ECO:0000256" key="9">
    <source>
        <dbReference type="ARBA" id="ARBA00022824"/>
    </source>
</evidence>
<evidence type="ECO:0000256" key="12">
    <source>
        <dbReference type="ARBA" id="ARBA00023136"/>
    </source>
</evidence>
<evidence type="ECO:0000256" key="14">
    <source>
        <dbReference type="ARBA" id="ARBA00031566"/>
    </source>
</evidence>
<evidence type="ECO:0000256" key="19">
    <source>
        <dbReference type="ARBA" id="ARBA00082785"/>
    </source>
</evidence>
<keyword evidence="12 20" id="KW-0472">Membrane</keyword>
<evidence type="ECO:0000313" key="22">
    <source>
        <dbReference type="Proteomes" id="UP000694406"/>
    </source>
</evidence>
<comment type="function">
    <text evidence="17">Mannosyltransferase that operates in the biosynthetic pathway of dolichol-linked oligosaccharides, the glycan precursors employed in protein asparagine (N)-glycosylation. The assembly of dolichol-linked oligosaccharides begins on the cytosolic side of the endoplasmic reticulum membrane and finishes in its lumen. The sequential addition of sugars to dolichol pyrophosphate produces dolichol-linked oligosaccharides containing fourteen sugars, including two GlcNAcs, nine mannoses and three glucoses. Once assembled, the oligosaccharide is transferred from the lipid to nascent proteins by oligosaccharyltransferases. Catalyzes, on the cytoplasmic face of the endoplasmic reticulum, the addition of the first mannose residues to the dolichol-linked oligosaccharide chain, to produce Man1GlcNAc(2)-PP-dolichol core oligosaccharide. Man1GlcNAc(2)-PP-dolichol is a substrate for ALG2, the following enzyme in the biosynthetic pathway.</text>
</comment>
<feature type="transmembrane region" description="Helical" evidence="20">
    <location>
        <begin position="65"/>
        <end position="86"/>
    </location>
</feature>
<evidence type="ECO:0000313" key="21">
    <source>
        <dbReference type="Ensembl" id="ENSLLTP00000004019.1"/>
    </source>
</evidence>
<evidence type="ECO:0000256" key="10">
    <source>
        <dbReference type="ARBA" id="ARBA00022968"/>
    </source>
</evidence>
<dbReference type="Pfam" id="PF13692">
    <property type="entry name" value="Glyco_trans_1_4"/>
    <property type="match status" value="1"/>
</dbReference>
<evidence type="ECO:0000256" key="15">
    <source>
        <dbReference type="ARBA" id="ARBA00033088"/>
    </source>
</evidence>
<keyword evidence="11 20" id="KW-1133">Transmembrane helix</keyword>
<dbReference type="FunFam" id="3.40.50.2000:FF:000096">
    <property type="entry name" value="ALG1, chitobiosyldiphosphodolichol beta-mannosyltransferase"/>
    <property type="match status" value="1"/>
</dbReference>
<evidence type="ECO:0000256" key="18">
    <source>
        <dbReference type="ARBA" id="ARBA00061237"/>
    </source>
</evidence>
<dbReference type="SUPFAM" id="SSF53756">
    <property type="entry name" value="UDP-Glycosyltransferase/glycogen phosphorylase"/>
    <property type="match status" value="1"/>
</dbReference>
<dbReference type="GO" id="GO:0004578">
    <property type="term" value="F:chitobiosyldiphosphodolichol beta-mannosyltransferase activity"/>
    <property type="evidence" value="ECO:0007669"/>
    <property type="project" value="UniProtKB-EC"/>
</dbReference>
<dbReference type="EC" id="2.4.1.142" evidence="3"/>
<comment type="similarity">
    <text evidence="18">Belongs to the glycosyltransferase group 1 family. Glycosyltransferase 33 subfamily.</text>
</comment>
<name>A0A8C5RIW1_LATLA</name>
<evidence type="ECO:0000256" key="20">
    <source>
        <dbReference type="SAM" id="Phobius"/>
    </source>
</evidence>
<evidence type="ECO:0000256" key="11">
    <source>
        <dbReference type="ARBA" id="ARBA00022989"/>
    </source>
</evidence>
<dbReference type="AlphaFoldDB" id="A0A8C5RIW1"/>
<keyword evidence="6" id="KW-0328">Glycosyltransferase</keyword>
<dbReference type="PANTHER" id="PTHR13036:SF0">
    <property type="entry name" value="CHITOBIOSYLDIPHOSPHODOLICHOL BETA-MANNOSYLTRANSFERASE"/>
    <property type="match status" value="1"/>
</dbReference>
<evidence type="ECO:0000256" key="4">
    <source>
        <dbReference type="ARBA" id="ARBA00015841"/>
    </source>
</evidence>
<keyword evidence="9" id="KW-0256">Endoplasmic reticulum</keyword>
<evidence type="ECO:0000256" key="17">
    <source>
        <dbReference type="ARBA" id="ARBA00056362"/>
    </source>
</evidence>
<dbReference type="Ensembl" id="ENSLLTT00000004184.1">
    <property type="protein sequence ID" value="ENSLLTP00000004019.1"/>
    <property type="gene ID" value="ENSLLTG00000003015.1"/>
</dbReference>
<keyword evidence="7" id="KW-0808">Transferase</keyword>
<organism evidence="21 22">
    <name type="scientific">Laticauda laticaudata</name>
    <name type="common">Blue-ringed sea krait</name>
    <name type="synonym">Blue-lipped sea krait</name>
    <dbReference type="NCBI Taxonomy" id="8630"/>
    <lineage>
        <taxon>Eukaryota</taxon>
        <taxon>Metazoa</taxon>
        <taxon>Chordata</taxon>
        <taxon>Craniata</taxon>
        <taxon>Vertebrata</taxon>
        <taxon>Euteleostomi</taxon>
        <taxon>Lepidosauria</taxon>
        <taxon>Squamata</taxon>
        <taxon>Bifurcata</taxon>
        <taxon>Unidentata</taxon>
        <taxon>Episquamata</taxon>
        <taxon>Toxicofera</taxon>
        <taxon>Serpentes</taxon>
        <taxon>Colubroidea</taxon>
        <taxon>Elapidae</taxon>
        <taxon>Laticaudinae</taxon>
        <taxon>Laticauda</taxon>
    </lineage>
</organism>
<reference evidence="21" key="1">
    <citation type="submission" date="2025-08" db="UniProtKB">
        <authorList>
            <consortium name="Ensembl"/>
        </authorList>
    </citation>
    <scope>IDENTIFICATION</scope>
</reference>
<dbReference type="Gene3D" id="3.40.50.2000">
    <property type="entry name" value="Glycogen Phosphorylase B"/>
    <property type="match status" value="2"/>
</dbReference>
<evidence type="ECO:0000256" key="7">
    <source>
        <dbReference type="ARBA" id="ARBA00022679"/>
    </source>
</evidence>
<evidence type="ECO:0000256" key="16">
    <source>
        <dbReference type="ARBA" id="ARBA00045071"/>
    </source>
</evidence>
<evidence type="ECO:0000256" key="5">
    <source>
        <dbReference type="ARBA" id="ARBA00022553"/>
    </source>
</evidence>
<keyword evidence="8 20" id="KW-0812">Transmembrane</keyword>
<evidence type="ECO:0000256" key="1">
    <source>
        <dbReference type="ARBA" id="ARBA00004389"/>
    </source>
</evidence>
<evidence type="ECO:0000256" key="8">
    <source>
        <dbReference type="ARBA" id="ARBA00022692"/>
    </source>
</evidence>
<evidence type="ECO:0000256" key="2">
    <source>
        <dbReference type="ARBA" id="ARBA00004922"/>
    </source>
</evidence>
<dbReference type="InterPro" id="IPR026051">
    <property type="entry name" value="ALG1-like"/>
</dbReference>
<accession>A0A8C5RIW1</accession>
<keyword evidence="5" id="KW-0597">Phosphoprotein</keyword>
<dbReference type="Proteomes" id="UP000694406">
    <property type="component" value="Unplaced"/>
</dbReference>
<evidence type="ECO:0000256" key="13">
    <source>
        <dbReference type="ARBA" id="ARBA00031434"/>
    </source>
</evidence>
<evidence type="ECO:0000256" key="3">
    <source>
        <dbReference type="ARBA" id="ARBA00012611"/>
    </source>
</evidence>
<dbReference type="GO" id="GO:0005789">
    <property type="term" value="C:endoplasmic reticulum membrane"/>
    <property type="evidence" value="ECO:0007669"/>
    <property type="project" value="UniProtKB-SubCell"/>
</dbReference>
<protein>
    <recommendedName>
        <fullName evidence="4">Chitobiosyldiphosphodolichol beta-mannosyltransferase</fullName>
        <ecNumber evidence="3">2.4.1.142</ecNumber>
    </recommendedName>
    <alternativeName>
        <fullName evidence="19">Asparagine-linked glycosylation protein 1 homolog</fullName>
    </alternativeName>
    <alternativeName>
        <fullName evidence="14">Beta-1,4-mannosyltransferase</fullName>
    </alternativeName>
    <alternativeName>
        <fullName evidence="15">GDP-Man:GlcNAc2-PP-dolichol mannosyltransferase</fullName>
    </alternativeName>
    <alternativeName>
        <fullName evidence="13">GDP-mannose-dolichol diphosphochitobiose mannosyltransferase</fullName>
    </alternativeName>
</protein>
<dbReference type="GeneTree" id="ENSGT00390000008647"/>
<dbReference type="PANTHER" id="PTHR13036">
    <property type="entry name" value="BETA1,4 MANNOSYLTRANSFERASE"/>
    <property type="match status" value="1"/>
</dbReference>
<dbReference type="CDD" id="cd03816">
    <property type="entry name" value="GT33_ALG1-like"/>
    <property type="match status" value="1"/>
</dbReference>
<comment type="catalytic activity">
    <reaction evidence="16">
        <text>an N,N'-diacetylchitobiosyl-diphospho-di-trans,poly-cis-dolichol + GDP-alpha-D-mannose = a beta-D-Man-(1-&gt;4)-beta-D-GlcNAc-(1-&gt;4)-alpha-D-GlcNAc-diphospho-di-trans,poly-cis-dolichol + GDP + H(+)</text>
        <dbReference type="Rhea" id="RHEA:13865"/>
        <dbReference type="Rhea" id="RHEA-COMP:19510"/>
        <dbReference type="Rhea" id="RHEA-COMP:19511"/>
        <dbReference type="ChEBI" id="CHEBI:15378"/>
        <dbReference type="ChEBI" id="CHEBI:57269"/>
        <dbReference type="ChEBI" id="CHEBI:57527"/>
        <dbReference type="ChEBI" id="CHEBI:58189"/>
        <dbReference type="ChEBI" id="CHEBI:58472"/>
        <dbReference type="EC" id="2.4.1.142"/>
    </reaction>
    <physiologicalReaction direction="left-to-right" evidence="16">
        <dbReference type="Rhea" id="RHEA:13866"/>
    </physiologicalReaction>
</comment>
<reference evidence="21" key="2">
    <citation type="submission" date="2025-09" db="UniProtKB">
        <authorList>
            <consortium name="Ensembl"/>
        </authorList>
    </citation>
    <scope>IDENTIFICATION</scope>
</reference>
<evidence type="ECO:0000256" key="6">
    <source>
        <dbReference type="ARBA" id="ARBA00022676"/>
    </source>
</evidence>
<keyword evidence="22" id="KW-1185">Reference proteome</keyword>
<sequence length="529" mass="60136">MEKREQKTQSCTHPCGARQFRTRVDVCSCSSEPTGWRDADLHWRRLWSRSARPLTTSPKMEAGDWLLSGTALLLLLAGALGAWWSFRPPKRPGDVAGRVVVLVVGDLGRSPRMQYHALSLARRGCRVAFLGYAGTKPHSEIISNGNIEIVPLMELKIWQVGPRFFQYIIKVIVQSFQLLYTLLRIAPPGYVLLQNPPGLPSIAVSWIFCLLRNSKLIIDWHNYGYTLMGLTHGKRHPIVRIAKWYEELFGSLSSYNICVTNAMKEDLQINCNIRAITLYDKPASFFKETHLSEQHKLFIRLSKDYAPFKAVDHLPDHVERSAFTQFDTISGRITHRLGRPALLISSTSWTEDEDFSILLDALKEYECCVSNGAKLPSLVCVITGKGPLKDHYTKLIATLHFKHIQICTPWLEAEDYALLLGSADLGVCLHKSSSGLDLPMKVVDMFGCCLPVCAVHFRCLHELVKHEVNGLIFKDWGELAEQLKMLFGEFPAEESHLALFRRNLRQAKQQRWDESWEETVFPLFSDKSN</sequence>
<keyword evidence="10" id="KW-0735">Signal-anchor</keyword>
<proteinExistence type="inferred from homology"/>
<comment type="pathway">
    <text evidence="2">Protein modification; protein glycosylation.</text>
</comment>